<feature type="disulfide bond" evidence="13">
    <location>
        <begin position="52"/>
        <end position="62"/>
    </location>
</feature>
<reference evidence="17" key="3">
    <citation type="submission" date="2025-04" db="UniProtKB">
        <authorList>
            <consortium name="RefSeq"/>
        </authorList>
    </citation>
    <scope>IDENTIFICATION</scope>
    <source>
        <strain evidence="17">CBS 304.34</strain>
    </source>
</reference>
<feature type="domain" description="Saposin B-type" evidence="14">
    <location>
        <begin position="19"/>
        <end position="102"/>
    </location>
</feature>
<dbReference type="EMBL" id="MU003694">
    <property type="protein sequence ID" value="KAF2814655.1"/>
    <property type="molecule type" value="Genomic_DNA"/>
</dbReference>
<evidence type="ECO:0000256" key="6">
    <source>
        <dbReference type="ARBA" id="ARBA00022801"/>
    </source>
</evidence>
<dbReference type="GO" id="GO:0006685">
    <property type="term" value="P:sphingomyelin catabolic process"/>
    <property type="evidence" value="ECO:0007669"/>
    <property type="project" value="UniProtKB-UniRule"/>
</dbReference>
<comment type="cofactor">
    <cofactor evidence="12">
        <name>Zn(2+)</name>
        <dbReference type="ChEBI" id="CHEBI:29105"/>
    </cofactor>
    <text evidence="12">Binds 2 Zn(2+) ions per subunit.</text>
</comment>
<dbReference type="InterPro" id="IPR008139">
    <property type="entry name" value="SaposinB_dom"/>
</dbReference>
<dbReference type="CDD" id="cd00842">
    <property type="entry name" value="MPP_ASMase"/>
    <property type="match status" value="1"/>
</dbReference>
<keyword evidence="8 13" id="KW-1015">Disulfide bond</keyword>
<keyword evidence="7 12" id="KW-0862">Zinc</keyword>
<dbReference type="InterPro" id="IPR011001">
    <property type="entry name" value="Saposin-like"/>
</dbReference>
<dbReference type="GO" id="GO:0005576">
    <property type="term" value="C:extracellular region"/>
    <property type="evidence" value="ECO:0007669"/>
    <property type="project" value="UniProtKB-SubCell"/>
</dbReference>
<feature type="binding site" evidence="12">
    <location>
        <position position="390"/>
    </location>
    <ligand>
        <name>Zn(2+)</name>
        <dbReference type="ChEBI" id="CHEBI:29105"/>
        <label>1</label>
    </ligand>
</feature>
<dbReference type="PIRSF" id="PIRSF000948">
    <property type="entry name" value="Sphingomy_PDE"/>
    <property type="match status" value="1"/>
</dbReference>
<dbReference type="RefSeq" id="XP_033581619.1">
    <property type="nucleotide sequence ID" value="XM_033715120.1"/>
</dbReference>
<dbReference type="Pfam" id="PF00149">
    <property type="entry name" value="Metallophos"/>
    <property type="match status" value="1"/>
</dbReference>
<feature type="binding site" evidence="12">
    <location>
        <position position="388"/>
    </location>
    <ligand>
        <name>Zn(2+)</name>
        <dbReference type="ChEBI" id="CHEBI:29105"/>
        <label>2</label>
    </ligand>
</feature>
<dbReference type="Gene3D" id="3.60.21.10">
    <property type="match status" value="1"/>
</dbReference>
<evidence type="ECO:0000256" key="5">
    <source>
        <dbReference type="ARBA" id="ARBA00022729"/>
    </source>
</evidence>
<feature type="binding site" evidence="12">
    <location>
        <position position="207"/>
    </location>
    <ligand>
        <name>Zn(2+)</name>
        <dbReference type="ChEBI" id="CHEBI:29105"/>
        <label>1</label>
    </ligand>
</feature>
<evidence type="ECO:0000256" key="4">
    <source>
        <dbReference type="ARBA" id="ARBA00022723"/>
    </source>
</evidence>
<evidence type="ECO:0000313" key="17">
    <source>
        <dbReference type="RefSeq" id="XP_033581619.1"/>
    </source>
</evidence>
<evidence type="ECO:0000256" key="11">
    <source>
        <dbReference type="PIRNR" id="PIRNR000948"/>
    </source>
</evidence>
<evidence type="ECO:0000256" key="7">
    <source>
        <dbReference type="ARBA" id="ARBA00022833"/>
    </source>
</evidence>
<dbReference type="InterPro" id="IPR029052">
    <property type="entry name" value="Metallo-depent_PP-like"/>
</dbReference>
<dbReference type="GO" id="GO:0004767">
    <property type="term" value="F:sphingomyelin phosphodiesterase activity"/>
    <property type="evidence" value="ECO:0007669"/>
    <property type="project" value="UniProtKB-UniRule"/>
</dbReference>
<evidence type="ECO:0000256" key="8">
    <source>
        <dbReference type="ARBA" id="ARBA00023157"/>
    </source>
</evidence>
<evidence type="ECO:0000256" key="13">
    <source>
        <dbReference type="PIRSR" id="PIRSR000948-2"/>
    </source>
</evidence>
<evidence type="ECO:0000256" key="10">
    <source>
        <dbReference type="ARBA" id="ARBA00023295"/>
    </source>
</evidence>
<dbReference type="GO" id="GO:0046872">
    <property type="term" value="F:metal ion binding"/>
    <property type="evidence" value="ECO:0007669"/>
    <property type="project" value="UniProtKB-KW"/>
</dbReference>
<keyword evidence="6 11" id="KW-0378">Hydrolase</keyword>
<proteinExistence type="inferred from homology"/>
<keyword evidence="16" id="KW-1185">Reference proteome</keyword>
<dbReference type="AlphaFoldDB" id="A0A6A6Z3B9"/>
<accession>A0A6A6Z3B9</accession>
<keyword evidence="10 11" id="KW-0326">Glycosidase</keyword>
<dbReference type="PROSITE" id="PS50015">
    <property type="entry name" value="SAP_B"/>
    <property type="match status" value="1"/>
</dbReference>
<evidence type="ECO:0000259" key="14">
    <source>
        <dbReference type="PROSITE" id="PS50015"/>
    </source>
</evidence>
<comment type="similarity">
    <text evidence="2 11">Belongs to the acid sphingomyelinase family.</text>
</comment>
<keyword evidence="5" id="KW-0732">Signal</keyword>
<dbReference type="InterPro" id="IPR041805">
    <property type="entry name" value="ASMase/PPN1_MPP"/>
</dbReference>
<dbReference type="InterPro" id="IPR004843">
    <property type="entry name" value="Calcineurin-like_PHP"/>
</dbReference>
<feature type="disulfide bond" evidence="13">
    <location>
        <begin position="150"/>
        <end position="155"/>
    </location>
</feature>
<keyword evidence="4 12" id="KW-0479">Metal-binding</keyword>
<gene>
    <name evidence="15 17" type="ORF">BDZ99DRAFT_378693</name>
</gene>
<reference evidence="15 17" key="1">
    <citation type="journal article" date="2020" name="Stud. Mycol.">
        <title>101 Dothideomycetes genomes: a test case for predicting lifestyles and emergence of pathogens.</title>
        <authorList>
            <person name="Haridas S."/>
            <person name="Albert R."/>
            <person name="Binder M."/>
            <person name="Bloem J."/>
            <person name="Labutti K."/>
            <person name="Salamov A."/>
            <person name="Andreopoulos B."/>
            <person name="Baker S."/>
            <person name="Barry K."/>
            <person name="Bills G."/>
            <person name="Bluhm B."/>
            <person name="Cannon C."/>
            <person name="Castanera R."/>
            <person name="Culley D."/>
            <person name="Daum C."/>
            <person name="Ezra D."/>
            <person name="Gonzalez J."/>
            <person name="Henrissat B."/>
            <person name="Kuo A."/>
            <person name="Liang C."/>
            <person name="Lipzen A."/>
            <person name="Lutzoni F."/>
            <person name="Magnuson J."/>
            <person name="Mondo S."/>
            <person name="Nolan M."/>
            <person name="Ohm R."/>
            <person name="Pangilinan J."/>
            <person name="Park H.-J."/>
            <person name="Ramirez L."/>
            <person name="Alfaro M."/>
            <person name="Sun H."/>
            <person name="Tritt A."/>
            <person name="Yoshinaga Y."/>
            <person name="Zwiers L.-H."/>
            <person name="Turgeon B."/>
            <person name="Goodwin S."/>
            <person name="Spatafora J."/>
            <person name="Crous P."/>
            <person name="Grigoriev I."/>
        </authorList>
    </citation>
    <scope>NUCLEOTIDE SEQUENCE</scope>
    <source>
        <strain evidence="15 17">CBS 304.34</strain>
    </source>
</reference>
<dbReference type="SUPFAM" id="SSF47862">
    <property type="entry name" value="Saposin"/>
    <property type="match status" value="1"/>
</dbReference>
<evidence type="ECO:0000256" key="2">
    <source>
        <dbReference type="ARBA" id="ARBA00008234"/>
    </source>
</evidence>
<dbReference type="GeneID" id="54456013"/>
<feature type="binding site" evidence="12">
    <location>
        <position position="207"/>
    </location>
    <ligand>
        <name>Zn(2+)</name>
        <dbReference type="ChEBI" id="CHEBI:29105"/>
        <label>2</label>
    </ligand>
</feature>
<reference evidence="17" key="2">
    <citation type="submission" date="2020-04" db="EMBL/GenBank/DDBJ databases">
        <authorList>
            <consortium name="NCBI Genome Project"/>
        </authorList>
    </citation>
    <scope>NUCLEOTIDE SEQUENCE</scope>
    <source>
        <strain evidence="17">CBS 304.34</strain>
    </source>
</reference>
<evidence type="ECO:0000256" key="9">
    <source>
        <dbReference type="ARBA" id="ARBA00023180"/>
    </source>
</evidence>
<dbReference type="SUPFAM" id="SSF56300">
    <property type="entry name" value="Metallo-dependent phosphatases"/>
    <property type="match status" value="1"/>
</dbReference>
<feature type="binding site" evidence="12">
    <location>
        <position position="137"/>
    </location>
    <ligand>
        <name>Zn(2+)</name>
        <dbReference type="ChEBI" id="CHEBI:29105"/>
        <label>1</label>
    </ligand>
</feature>
<evidence type="ECO:0000313" key="16">
    <source>
        <dbReference type="Proteomes" id="UP000504636"/>
    </source>
</evidence>
<name>A0A6A6Z3B9_9PEZI</name>
<sequence length="604" mass="67307">MLRRKGEELINDIAYSFENGATCTACEAIQAVLKRLVKANESLFLSTMTELCKLAGEDPEVCEGAVAREGPIIAYALRQIEIGSKTSKLFCITFMGVCDYPEVTPYKVSFPKKESPRLRPAPSGETPIRIVQFSDIHVDRLYVPGTSTNCTTYICCRAESIPKSLEGADSLAGPNGNHHCDVPLSLETSMYRAIEDIGPSFSIFTGDIIDHAIWNTTQAQNTINIDLAYAEMSSLGHIYGTIGNHEADPVNSFPSTAVESAPQPQWIYDTLSYIWSRWIGDEAATAEKNFGAYSTKHPGTNLRIISLNTNLYYIQNYWLYQDPMEPDPSDQLSWLVRELQAAEDAGDRVYIIGHMPMGLRDTFHDYSNYFDQIVNRYEATVAAMFFGHTHSDEFELSYSSPHRHFSTAAAMSYIAPALTPNTGHPSFRLYTIDPATFAVLDSVTYIANMSAPDFQTTGPVWEKYYSAAEVYGPLVTPPLEEGDELSPAFWHNVTEAFERDQGAFWGYWERKKRGWEVGDCAGGEGACREREVCQVRAARAEDNCVVPKLGFHYEQMSEGNEKEGKVEEDVCGGSMGKKVFGALMGRKNLVEVLVGRVIEMESRV</sequence>
<keyword evidence="9" id="KW-0325">Glycoprotein</keyword>
<evidence type="ECO:0000313" key="15">
    <source>
        <dbReference type="EMBL" id="KAF2814655.1"/>
    </source>
</evidence>
<dbReference type="GO" id="GO:0016798">
    <property type="term" value="F:hydrolase activity, acting on glycosyl bonds"/>
    <property type="evidence" value="ECO:0007669"/>
    <property type="project" value="UniProtKB-KW"/>
</dbReference>
<organism evidence="15">
    <name type="scientific">Mytilinidion resinicola</name>
    <dbReference type="NCBI Taxonomy" id="574789"/>
    <lineage>
        <taxon>Eukaryota</taxon>
        <taxon>Fungi</taxon>
        <taxon>Dikarya</taxon>
        <taxon>Ascomycota</taxon>
        <taxon>Pezizomycotina</taxon>
        <taxon>Dothideomycetes</taxon>
        <taxon>Pleosporomycetidae</taxon>
        <taxon>Mytilinidiales</taxon>
        <taxon>Mytilinidiaceae</taxon>
        <taxon>Mytilinidion</taxon>
    </lineage>
</organism>
<feature type="disulfide bond" evidence="13">
    <location>
        <begin position="156"/>
        <end position="180"/>
    </location>
</feature>
<dbReference type="OrthoDB" id="282973at2759"/>
<comment type="function">
    <text evidence="11">Converts sphingomyelin to ceramide.</text>
</comment>
<feature type="binding site" evidence="12">
    <location>
        <position position="135"/>
    </location>
    <ligand>
        <name>Zn(2+)</name>
        <dbReference type="ChEBI" id="CHEBI:29105"/>
        <label>1</label>
    </ligand>
</feature>
<keyword evidence="3" id="KW-0964">Secreted</keyword>
<dbReference type="PANTHER" id="PTHR10340:SF34">
    <property type="entry name" value="SPHINGOMYELIN PHOSPHODIESTERASE"/>
    <property type="match status" value="1"/>
</dbReference>
<feature type="disulfide bond" evidence="13">
    <location>
        <begin position="23"/>
        <end position="98"/>
    </location>
</feature>
<feature type="binding site" evidence="12">
    <location>
        <position position="244"/>
    </location>
    <ligand>
        <name>Zn(2+)</name>
        <dbReference type="ChEBI" id="CHEBI:29105"/>
        <label>2</label>
    </ligand>
</feature>
<feature type="binding site" evidence="12">
    <location>
        <position position="354"/>
    </location>
    <ligand>
        <name>Zn(2+)</name>
        <dbReference type="ChEBI" id="CHEBI:29105"/>
        <label>2</label>
    </ligand>
</feature>
<evidence type="ECO:0000256" key="1">
    <source>
        <dbReference type="ARBA" id="ARBA00004613"/>
    </source>
</evidence>
<evidence type="ECO:0000256" key="3">
    <source>
        <dbReference type="ARBA" id="ARBA00022525"/>
    </source>
</evidence>
<dbReference type="PANTHER" id="PTHR10340">
    <property type="entry name" value="SPHINGOMYELIN PHOSPHODIESTERASE"/>
    <property type="match status" value="1"/>
</dbReference>
<dbReference type="GO" id="GO:0016020">
    <property type="term" value="C:membrane"/>
    <property type="evidence" value="ECO:0007669"/>
    <property type="project" value="GOC"/>
</dbReference>
<evidence type="ECO:0000256" key="12">
    <source>
        <dbReference type="PIRSR" id="PIRSR000948-1"/>
    </source>
</evidence>
<dbReference type="Proteomes" id="UP000504636">
    <property type="component" value="Unplaced"/>
</dbReference>
<comment type="subcellular location">
    <subcellularLocation>
        <location evidence="1">Secreted</location>
    </subcellularLocation>
</comment>
<protein>
    <recommendedName>
        <fullName evidence="11">Sphingomyelin phosphodiesterase</fullName>
    </recommendedName>
</protein>
<dbReference type="InterPro" id="IPR011160">
    <property type="entry name" value="Sphingomy_PDE"/>
</dbReference>